<accession>A0ABR3FWX7</accession>
<dbReference type="EMBL" id="JBAHYK010000046">
    <property type="protein sequence ID" value="KAL0579845.1"/>
    <property type="molecule type" value="Genomic_DNA"/>
</dbReference>
<gene>
    <name evidence="1" type="ORF">V5O48_002153</name>
</gene>
<sequence length="220" mass="24687">MDQTSEPLSPLLNDDVVACILQHLLKQQGPRNQRDRVLTINRGTSYKVLPDFYAQVYITKLDALRGLFDALEERPQLQSHVRTLHIMVDPPPVFTKFYPGVDRISDFAFAGDISVDEPLIADMVENTSGSLQSLIIIGDLFTARVVDKIRTCSFQSLTELAVPMRFLLTPGSPFAQRSDAGDVTVDPAWPNLRSLWTWISVAPNLIDDHLIMDFRHLAGL</sequence>
<evidence type="ECO:0000313" key="2">
    <source>
        <dbReference type="Proteomes" id="UP001465976"/>
    </source>
</evidence>
<keyword evidence="2" id="KW-1185">Reference proteome</keyword>
<organism evidence="1 2">
    <name type="scientific">Marasmius crinis-equi</name>
    <dbReference type="NCBI Taxonomy" id="585013"/>
    <lineage>
        <taxon>Eukaryota</taxon>
        <taxon>Fungi</taxon>
        <taxon>Dikarya</taxon>
        <taxon>Basidiomycota</taxon>
        <taxon>Agaricomycotina</taxon>
        <taxon>Agaricomycetes</taxon>
        <taxon>Agaricomycetidae</taxon>
        <taxon>Agaricales</taxon>
        <taxon>Marasmiineae</taxon>
        <taxon>Marasmiaceae</taxon>
        <taxon>Marasmius</taxon>
    </lineage>
</organism>
<protein>
    <submittedName>
        <fullName evidence="1">Uncharacterized protein</fullName>
    </submittedName>
</protein>
<proteinExistence type="predicted"/>
<name>A0ABR3FWX7_9AGAR</name>
<comment type="caution">
    <text evidence="1">The sequence shown here is derived from an EMBL/GenBank/DDBJ whole genome shotgun (WGS) entry which is preliminary data.</text>
</comment>
<reference evidence="1 2" key="1">
    <citation type="submission" date="2024-02" db="EMBL/GenBank/DDBJ databases">
        <title>A draft genome for the cacao thread blight pathogen Marasmius crinis-equi.</title>
        <authorList>
            <person name="Cohen S.P."/>
            <person name="Baruah I.K."/>
            <person name="Amoako-Attah I."/>
            <person name="Bukari Y."/>
            <person name="Meinhardt L.W."/>
            <person name="Bailey B.A."/>
        </authorList>
    </citation>
    <scope>NUCLEOTIDE SEQUENCE [LARGE SCALE GENOMIC DNA]</scope>
    <source>
        <strain evidence="1 2">GH-76</strain>
    </source>
</reference>
<evidence type="ECO:0000313" key="1">
    <source>
        <dbReference type="EMBL" id="KAL0579845.1"/>
    </source>
</evidence>
<dbReference type="Proteomes" id="UP001465976">
    <property type="component" value="Unassembled WGS sequence"/>
</dbReference>